<sequence>MDNYPYRERTLKVVEGNQKIDSHVAVISERLVQGDLNKEKGVNVGRSNNGPPKGFLKPATANVVLSCSNVGLRRLVTNTS</sequence>
<dbReference type="GO" id="GO:0005840">
    <property type="term" value="C:ribosome"/>
    <property type="evidence" value="ECO:0007669"/>
    <property type="project" value="UniProtKB-KW"/>
</dbReference>
<reference evidence="2" key="1">
    <citation type="submission" date="2013-09" db="EMBL/GenBank/DDBJ databases">
        <title>Corchorus olitorius genome sequencing.</title>
        <authorList>
            <person name="Alam M."/>
            <person name="Haque M.S."/>
            <person name="Islam M.S."/>
            <person name="Emdad E.M."/>
            <person name="Islam M.M."/>
            <person name="Ahmed B."/>
            <person name="Halim A."/>
            <person name="Hossen Q.M.M."/>
            <person name="Hossain M.Z."/>
            <person name="Ahmed R."/>
            <person name="Khan M.M."/>
            <person name="Islam R."/>
            <person name="Rashid M.M."/>
            <person name="Khan S.A."/>
            <person name="Rahman M.S."/>
            <person name="Alam M."/>
            <person name="Yahiya A.S."/>
            <person name="Khan M.S."/>
            <person name="Azam M.S."/>
            <person name="Haque T."/>
            <person name="Lashkar M.Z.H."/>
            <person name="Akhand A.I."/>
            <person name="Morshed G."/>
            <person name="Roy S."/>
            <person name="Uddin K.S."/>
            <person name="Rabeya T."/>
            <person name="Hossain A.S."/>
            <person name="Chowdhury A."/>
            <person name="Snigdha A.R."/>
            <person name="Mortoza M.S."/>
            <person name="Matin S.A."/>
            <person name="Hoque S.M.E."/>
            <person name="Islam M.K."/>
            <person name="Roy D.K."/>
            <person name="Haider R."/>
            <person name="Moosa M.M."/>
            <person name="Elias S.M."/>
            <person name="Hasan A.M."/>
            <person name="Jahan S."/>
            <person name="Shafiuddin M."/>
            <person name="Mahmood N."/>
            <person name="Shommy N.S."/>
        </authorList>
    </citation>
    <scope>NUCLEOTIDE SEQUENCE [LARGE SCALE GENOMIC DNA]</scope>
    <source>
        <strain evidence="2">cv. O-4</strain>
    </source>
</reference>
<organism evidence="1 2">
    <name type="scientific">Corchorus olitorius</name>
    <dbReference type="NCBI Taxonomy" id="93759"/>
    <lineage>
        <taxon>Eukaryota</taxon>
        <taxon>Viridiplantae</taxon>
        <taxon>Streptophyta</taxon>
        <taxon>Embryophyta</taxon>
        <taxon>Tracheophyta</taxon>
        <taxon>Spermatophyta</taxon>
        <taxon>Magnoliopsida</taxon>
        <taxon>eudicotyledons</taxon>
        <taxon>Gunneridae</taxon>
        <taxon>Pentapetalae</taxon>
        <taxon>rosids</taxon>
        <taxon>malvids</taxon>
        <taxon>Malvales</taxon>
        <taxon>Malvaceae</taxon>
        <taxon>Grewioideae</taxon>
        <taxon>Apeibeae</taxon>
        <taxon>Corchorus</taxon>
    </lineage>
</organism>
<dbReference type="Proteomes" id="UP000187203">
    <property type="component" value="Unassembled WGS sequence"/>
</dbReference>
<accession>A0A1R3IKM1</accession>
<protein>
    <submittedName>
        <fullName evidence="1">30S ribosomal protein S13</fullName>
    </submittedName>
</protein>
<keyword evidence="1" id="KW-0689">Ribosomal protein</keyword>
<evidence type="ECO:0000313" key="2">
    <source>
        <dbReference type="Proteomes" id="UP000187203"/>
    </source>
</evidence>
<evidence type="ECO:0000313" key="1">
    <source>
        <dbReference type="EMBL" id="OMO83110.1"/>
    </source>
</evidence>
<dbReference type="AlphaFoldDB" id="A0A1R3IKM1"/>
<name>A0A1R3IKM1_9ROSI</name>
<proteinExistence type="predicted"/>
<comment type="caution">
    <text evidence="1">The sequence shown here is derived from an EMBL/GenBank/DDBJ whole genome shotgun (WGS) entry which is preliminary data.</text>
</comment>
<gene>
    <name evidence="1" type="ORF">COLO4_22693</name>
</gene>
<keyword evidence="1" id="KW-0687">Ribonucleoprotein</keyword>
<dbReference type="EMBL" id="AWUE01018031">
    <property type="protein sequence ID" value="OMO83110.1"/>
    <property type="molecule type" value="Genomic_DNA"/>
</dbReference>
<keyword evidence="2" id="KW-1185">Reference proteome</keyword>